<sequence length="168" mass="20055">MFKLIEFFRKRPSDKTILYWRIIFWLIIILLLWIYFNDYTINLPASLKANELYVKYSLFILWIVPILMGITGICLAKRKIVKIIQIIFWIALIFVWNNINMKESGAQTEVNKTSTNFEEITKSSEKTPINIGFWIALLSILPLLAWITWKCITEKCLKYWEKITKIRV</sequence>
<feature type="transmembrane region" description="Helical" evidence="1">
    <location>
        <begin position="18"/>
        <end position="36"/>
    </location>
</feature>
<dbReference type="EMBL" id="AMFJ01021660">
    <property type="protein sequence ID" value="EKD65937.1"/>
    <property type="molecule type" value="Genomic_DNA"/>
</dbReference>
<feature type="transmembrane region" description="Helical" evidence="1">
    <location>
        <begin position="131"/>
        <end position="149"/>
    </location>
</feature>
<reference evidence="2" key="1">
    <citation type="journal article" date="2012" name="Science">
        <title>Fermentation, hydrogen, and sulfur metabolism in multiple uncultivated bacterial phyla.</title>
        <authorList>
            <person name="Wrighton K.C."/>
            <person name="Thomas B.C."/>
            <person name="Sharon I."/>
            <person name="Miller C.S."/>
            <person name="Castelle C.J."/>
            <person name="VerBerkmoes N.C."/>
            <person name="Wilkins M.J."/>
            <person name="Hettich R.L."/>
            <person name="Lipton M.S."/>
            <person name="Williams K.H."/>
            <person name="Long P.E."/>
            <person name="Banfield J.F."/>
        </authorList>
    </citation>
    <scope>NUCLEOTIDE SEQUENCE [LARGE SCALE GENOMIC DNA]</scope>
</reference>
<evidence type="ECO:0000256" key="1">
    <source>
        <dbReference type="SAM" id="Phobius"/>
    </source>
</evidence>
<gene>
    <name evidence="2" type="ORF">ACD_49C00074G0014</name>
</gene>
<name>K2AVP0_9BACT</name>
<accession>K2AVP0</accession>
<evidence type="ECO:0000313" key="2">
    <source>
        <dbReference type="EMBL" id="EKD65937.1"/>
    </source>
</evidence>
<feature type="transmembrane region" description="Helical" evidence="1">
    <location>
        <begin position="83"/>
        <end position="99"/>
    </location>
</feature>
<comment type="caution">
    <text evidence="2">The sequence shown here is derived from an EMBL/GenBank/DDBJ whole genome shotgun (WGS) entry which is preliminary data.</text>
</comment>
<dbReference type="AlphaFoldDB" id="K2AVP0"/>
<protein>
    <submittedName>
        <fullName evidence="2">Uncharacterized protein</fullName>
    </submittedName>
</protein>
<organism evidence="2">
    <name type="scientific">uncultured bacterium</name>
    <name type="common">gcode 4</name>
    <dbReference type="NCBI Taxonomy" id="1234023"/>
    <lineage>
        <taxon>Bacteria</taxon>
        <taxon>environmental samples</taxon>
    </lineage>
</organism>
<keyword evidence="1" id="KW-0812">Transmembrane</keyword>
<keyword evidence="1" id="KW-1133">Transmembrane helix</keyword>
<keyword evidence="1" id="KW-0472">Membrane</keyword>
<feature type="transmembrane region" description="Helical" evidence="1">
    <location>
        <begin position="56"/>
        <end position="76"/>
    </location>
</feature>
<proteinExistence type="predicted"/>